<dbReference type="GO" id="GO:0004672">
    <property type="term" value="F:protein kinase activity"/>
    <property type="evidence" value="ECO:0007669"/>
    <property type="project" value="InterPro"/>
</dbReference>
<dbReference type="Pfam" id="PF17667">
    <property type="entry name" value="Pkinase_fungal"/>
    <property type="match status" value="1"/>
</dbReference>
<dbReference type="PROSITE" id="PS00109">
    <property type="entry name" value="PROTEIN_KINASE_TYR"/>
    <property type="match status" value="1"/>
</dbReference>
<dbReference type="AlphaFoldDB" id="A0A4Y9ZPX0"/>
<accession>A0A4Y9ZPX0</accession>
<dbReference type="SUPFAM" id="SSF56112">
    <property type="entry name" value="Protein kinase-like (PK-like)"/>
    <property type="match status" value="1"/>
</dbReference>
<dbReference type="GO" id="GO:0005524">
    <property type="term" value="F:ATP binding"/>
    <property type="evidence" value="ECO:0007669"/>
    <property type="project" value="InterPro"/>
</dbReference>
<dbReference type="Proteomes" id="UP000298061">
    <property type="component" value="Unassembled WGS sequence"/>
</dbReference>
<dbReference type="STRING" id="135208.A0A4Y9ZPX0"/>
<reference evidence="2 3" key="1">
    <citation type="submission" date="2019-02" db="EMBL/GenBank/DDBJ databases">
        <title>Genome sequencing of the rare red list fungi Hericium alpestre (H. flagellum).</title>
        <authorList>
            <person name="Buettner E."/>
            <person name="Kellner H."/>
        </authorList>
    </citation>
    <scope>NUCLEOTIDE SEQUENCE [LARGE SCALE GENOMIC DNA]</scope>
    <source>
        <strain evidence="2 3">DSM 108284</strain>
    </source>
</reference>
<dbReference type="Gene3D" id="1.10.510.10">
    <property type="entry name" value="Transferase(Phosphotransferase) domain 1"/>
    <property type="match status" value="1"/>
</dbReference>
<dbReference type="PANTHER" id="PTHR38248:SF2">
    <property type="entry name" value="FUNK1 11"/>
    <property type="match status" value="1"/>
</dbReference>
<dbReference type="InterPro" id="IPR000719">
    <property type="entry name" value="Prot_kinase_dom"/>
</dbReference>
<protein>
    <recommendedName>
        <fullName evidence="1">Protein kinase domain-containing protein</fullName>
    </recommendedName>
</protein>
<evidence type="ECO:0000313" key="2">
    <source>
        <dbReference type="EMBL" id="TFY76635.1"/>
    </source>
</evidence>
<dbReference type="OrthoDB" id="5569250at2759"/>
<feature type="domain" description="Protein kinase" evidence="1">
    <location>
        <begin position="1"/>
        <end position="192"/>
    </location>
</feature>
<dbReference type="InterPro" id="IPR040976">
    <property type="entry name" value="Pkinase_fungal"/>
</dbReference>
<gene>
    <name evidence="2" type="ORF">EWM64_g7376</name>
</gene>
<evidence type="ECO:0000313" key="3">
    <source>
        <dbReference type="Proteomes" id="UP000298061"/>
    </source>
</evidence>
<keyword evidence="3" id="KW-1185">Reference proteome</keyword>
<evidence type="ECO:0000259" key="1">
    <source>
        <dbReference type="PROSITE" id="PS50011"/>
    </source>
</evidence>
<dbReference type="PROSITE" id="PS50011">
    <property type="entry name" value="PROTEIN_KINASE_DOM"/>
    <property type="match status" value="1"/>
</dbReference>
<proteinExistence type="predicted"/>
<sequence>MKLSLGDSVEWRVLRIMVCAYALPLSKIYTLKAFKKVFLDLIHCHYVVYEKAGILHRDLSVSNLMFRLSTRGPFGVLNDWDLSEDVAERKQDGSQKHPAARHRTGTAPFMALELLYEKLPCHLYCHDLKSFVWILIWCALHFDLQGCEKPLLPVVKSWTRGDWKDIQGHKMNLLTGQREGLRKLYAKINPAFAEIVKSWIIPLVNMPSKAYAAMHACDTSNQSTLPKPAPVVAQEKDFSEMYGDAEVIDDMDGKEDADLLTDNAAIGNQDVQEQNGPWDEETLRGLMTFAKFMAAIGESADIPDL</sequence>
<dbReference type="PANTHER" id="PTHR38248">
    <property type="entry name" value="FUNK1 6"/>
    <property type="match status" value="1"/>
</dbReference>
<dbReference type="InterPro" id="IPR008266">
    <property type="entry name" value="Tyr_kinase_AS"/>
</dbReference>
<dbReference type="EMBL" id="SFCI01001146">
    <property type="protein sequence ID" value="TFY76635.1"/>
    <property type="molecule type" value="Genomic_DNA"/>
</dbReference>
<dbReference type="InterPro" id="IPR011009">
    <property type="entry name" value="Kinase-like_dom_sf"/>
</dbReference>
<name>A0A4Y9ZPX0_9AGAM</name>
<organism evidence="2 3">
    <name type="scientific">Hericium alpestre</name>
    <dbReference type="NCBI Taxonomy" id="135208"/>
    <lineage>
        <taxon>Eukaryota</taxon>
        <taxon>Fungi</taxon>
        <taxon>Dikarya</taxon>
        <taxon>Basidiomycota</taxon>
        <taxon>Agaricomycotina</taxon>
        <taxon>Agaricomycetes</taxon>
        <taxon>Russulales</taxon>
        <taxon>Hericiaceae</taxon>
        <taxon>Hericium</taxon>
    </lineage>
</organism>
<comment type="caution">
    <text evidence="2">The sequence shown here is derived from an EMBL/GenBank/DDBJ whole genome shotgun (WGS) entry which is preliminary data.</text>
</comment>